<protein>
    <submittedName>
        <fullName evidence="2">DUF3786 domain-containing protein</fullName>
    </submittedName>
</protein>
<gene>
    <name evidence="2" type="ORF">IAB26_09145</name>
</gene>
<accession>A0A9D0ZWJ3</accession>
<sequence>MKKTDHYEQWCEEWRQRFLAEDVEELRRKIPELEDRGDALSICHFGRRYLIRKDTGEILAQDGTEPMRYQVKLNIYTLFGYVQKGASLRGQWVPFSELPHSRPFVPAFQKGIVEAFAGTFAGHVSELRTAYERIGGKTLPFSDAGGEIYGFDCIPMRCFFWDRDEEFDASANLLFDAGASDFIHIESIVTIAGEGIRRLAEAAGLPENPRLY</sequence>
<dbReference type="Pfam" id="PF12654">
    <property type="entry name" value="DUF3786"/>
    <property type="match status" value="1"/>
</dbReference>
<reference evidence="2" key="2">
    <citation type="journal article" date="2021" name="PeerJ">
        <title>Extensive microbial diversity within the chicken gut microbiome revealed by metagenomics and culture.</title>
        <authorList>
            <person name="Gilroy R."/>
            <person name="Ravi A."/>
            <person name="Getino M."/>
            <person name="Pursley I."/>
            <person name="Horton D.L."/>
            <person name="Alikhan N.F."/>
            <person name="Baker D."/>
            <person name="Gharbi K."/>
            <person name="Hall N."/>
            <person name="Watson M."/>
            <person name="Adriaenssens E.M."/>
            <person name="Foster-Nyarko E."/>
            <person name="Jarju S."/>
            <person name="Secka A."/>
            <person name="Antonio M."/>
            <person name="Oren A."/>
            <person name="Chaudhuri R.R."/>
            <person name="La Ragione R."/>
            <person name="Hildebrand F."/>
            <person name="Pallen M.J."/>
        </authorList>
    </citation>
    <scope>NUCLEOTIDE SEQUENCE</scope>
    <source>
        <strain evidence="2">ChiSjej3B21-11622</strain>
    </source>
</reference>
<organism evidence="2 3">
    <name type="scientific">Candidatus Limivivens merdigallinarum</name>
    <dbReference type="NCBI Taxonomy" id="2840859"/>
    <lineage>
        <taxon>Bacteria</taxon>
        <taxon>Bacillati</taxon>
        <taxon>Bacillota</taxon>
        <taxon>Clostridia</taxon>
        <taxon>Lachnospirales</taxon>
        <taxon>Lachnospiraceae</taxon>
        <taxon>Lachnospiraceae incertae sedis</taxon>
        <taxon>Candidatus Limivivens</taxon>
    </lineage>
</organism>
<feature type="domain" description="DUF3786" evidence="1">
    <location>
        <begin position="35"/>
        <end position="194"/>
    </location>
</feature>
<evidence type="ECO:0000259" key="1">
    <source>
        <dbReference type="Pfam" id="PF12654"/>
    </source>
</evidence>
<comment type="caution">
    <text evidence="2">The sequence shown here is derived from an EMBL/GenBank/DDBJ whole genome shotgun (WGS) entry which is preliminary data.</text>
</comment>
<dbReference type="InterPro" id="IPR024264">
    <property type="entry name" value="DUF3786"/>
</dbReference>
<proteinExistence type="predicted"/>
<dbReference type="EMBL" id="DVFT01000139">
    <property type="protein sequence ID" value="HIQ96715.1"/>
    <property type="molecule type" value="Genomic_DNA"/>
</dbReference>
<dbReference type="AlphaFoldDB" id="A0A9D0ZWJ3"/>
<evidence type="ECO:0000313" key="3">
    <source>
        <dbReference type="Proteomes" id="UP000886886"/>
    </source>
</evidence>
<name>A0A9D0ZWJ3_9FIRM</name>
<dbReference type="Proteomes" id="UP000886886">
    <property type="component" value="Unassembled WGS sequence"/>
</dbReference>
<evidence type="ECO:0000313" key="2">
    <source>
        <dbReference type="EMBL" id="HIQ96715.1"/>
    </source>
</evidence>
<reference evidence="2" key="1">
    <citation type="submission" date="2020-10" db="EMBL/GenBank/DDBJ databases">
        <authorList>
            <person name="Gilroy R."/>
        </authorList>
    </citation>
    <scope>NUCLEOTIDE SEQUENCE</scope>
    <source>
        <strain evidence="2">ChiSjej3B21-11622</strain>
    </source>
</reference>